<evidence type="ECO:0008006" key="8">
    <source>
        <dbReference type="Google" id="ProtNLM"/>
    </source>
</evidence>
<evidence type="ECO:0000256" key="4">
    <source>
        <dbReference type="ARBA" id="ARBA00023136"/>
    </source>
</evidence>
<keyword evidence="3 5" id="KW-1133">Transmembrane helix</keyword>
<feature type="transmembrane region" description="Helical" evidence="5">
    <location>
        <begin position="351"/>
        <end position="376"/>
    </location>
</feature>
<keyword evidence="2 5" id="KW-0812">Transmembrane</keyword>
<feature type="transmembrane region" description="Helical" evidence="5">
    <location>
        <begin position="27"/>
        <end position="51"/>
    </location>
</feature>
<feature type="transmembrane region" description="Helical" evidence="5">
    <location>
        <begin position="288"/>
        <end position="306"/>
    </location>
</feature>
<dbReference type="Pfam" id="PF13000">
    <property type="entry name" value="Acatn"/>
    <property type="match status" value="3"/>
</dbReference>
<evidence type="ECO:0000256" key="5">
    <source>
        <dbReference type="SAM" id="Phobius"/>
    </source>
</evidence>
<dbReference type="FunCoup" id="E4XHJ1">
    <property type="interactions" value="22"/>
</dbReference>
<proteinExistence type="predicted"/>
<dbReference type="OrthoDB" id="6415790at2759"/>
<protein>
    <recommendedName>
        <fullName evidence="8">Major facilitator superfamily (MFS) profile domain-containing protein</fullName>
    </recommendedName>
</protein>
<comment type="subcellular location">
    <subcellularLocation>
        <location evidence="1">Membrane</location>
        <topology evidence="1">Multi-pass membrane protein</topology>
    </subcellularLocation>
</comment>
<reference evidence="6" key="1">
    <citation type="journal article" date="2010" name="Science">
        <title>Plasticity of animal genome architecture unmasked by rapid evolution of a pelagic tunicate.</title>
        <authorList>
            <person name="Denoeud F."/>
            <person name="Henriet S."/>
            <person name="Mungpakdee S."/>
            <person name="Aury J.M."/>
            <person name="Da Silva C."/>
            <person name="Brinkmann H."/>
            <person name="Mikhaleva J."/>
            <person name="Olsen L.C."/>
            <person name="Jubin C."/>
            <person name="Canestro C."/>
            <person name="Bouquet J.M."/>
            <person name="Danks G."/>
            <person name="Poulain J."/>
            <person name="Campsteijn C."/>
            <person name="Adamski M."/>
            <person name="Cross I."/>
            <person name="Yadetie F."/>
            <person name="Muffato M."/>
            <person name="Louis A."/>
            <person name="Butcher S."/>
            <person name="Tsagkogeorga G."/>
            <person name="Konrad A."/>
            <person name="Singh S."/>
            <person name="Jensen M.F."/>
            <person name="Cong E.H."/>
            <person name="Eikeseth-Otteraa H."/>
            <person name="Noel B."/>
            <person name="Anthouard V."/>
            <person name="Porcel B.M."/>
            <person name="Kachouri-Lafond R."/>
            <person name="Nishino A."/>
            <person name="Ugolini M."/>
            <person name="Chourrout P."/>
            <person name="Nishida H."/>
            <person name="Aasland R."/>
            <person name="Huzurbazar S."/>
            <person name="Westhof E."/>
            <person name="Delsuc F."/>
            <person name="Lehrach H."/>
            <person name="Reinhardt R."/>
            <person name="Weissenbach J."/>
            <person name="Roy S.W."/>
            <person name="Artiguenave F."/>
            <person name="Postlethwait J.H."/>
            <person name="Manak J.R."/>
            <person name="Thompson E.M."/>
            <person name="Jaillon O."/>
            <person name="Du Pasquier L."/>
            <person name="Boudinot P."/>
            <person name="Liberles D.A."/>
            <person name="Volff J.N."/>
            <person name="Philippe H."/>
            <person name="Lenhard B."/>
            <person name="Roest Crollius H."/>
            <person name="Wincker P."/>
            <person name="Chourrout D."/>
        </authorList>
    </citation>
    <scope>NUCLEOTIDE SEQUENCE [LARGE SCALE GENOMIC DNA]</scope>
</reference>
<dbReference type="GO" id="GO:0016020">
    <property type="term" value="C:membrane"/>
    <property type="evidence" value="ECO:0007669"/>
    <property type="project" value="UniProtKB-SubCell"/>
</dbReference>
<keyword evidence="7" id="KW-1185">Reference proteome</keyword>
<name>E4XHJ1_OIKDI</name>
<evidence type="ECO:0000256" key="2">
    <source>
        <dbReference type="ARBA" id="ARBA00022692"/>
    </source>
</evidence>
<accession>E4XHJ1</accession>
<organism evidence="6">
    <name type="scientific">Oikopleura dioica</name>
    <name type="common">Tunicate</name>
    <dbReference type="NCBI Taxonomy" id="34765"/>
    <lineage>
        <taxon>Eukaryota</taxon>
        <taxon>Metazoa</taxon>
        <taxon>Chordata</taxon>
        <taxon>Tunicata</taxon>
        <taxon>Appendicularia</taxon>
        <taxon>Copelata</taxon>
        <taxon>Oikopleuridae</taxon>
        <taxon>Oikopleura</taxon>
    </lineage>
</organism>
<dbReference type="InterPro" id="IPR024371">
    <property type="entry name" value="AcetylCoA_trans_1-like"/>
</dbReference>
<feature type="transmembrane region" description="Helical" evidence="5">
    <location>
        <begin position="426"/>
        <end position="444"/>
    </location>
</feature>
<feature type="transmembrane region" description="Helical" evidence="5">
    <location>
        <begin position="126"/>
        <end position="149"/>
    </location>
</feature>
<dbReference type="GO" id="GO:0035348">
    <property type="term" value="P:acetyl-CoA transmembrane transport"/>
    <property type="evidence" value="ECO:0007669"/>
    <property type="project" value="InterPro"/>
</dbReference>
<keyword evidence="4 5" id="KW-0472">Membrane</keyword>
<feature type="transmembrane region" description="Helical" evidence="5">
    <location>
        <begin position="208"/>
        <end position="224"/>
    </location>
</feature>
<sequence>MDLEKEEDLSKKSFSYAEIFKQDGGSILILLLLYVLQGVPLGLAGSIPMLLQARGVSYNDQALFSFVFWPFSLKLIWAPIVDGAFFASFGRRKSWLIPVQFSLALIMYWLSFVVDDLLEKGNVFNITAAFFFLNFFAATQDIAVDGWALTMLSKENRNLASTCNSVGQTAGYFAGYVIFLALESPDFANAYFRTEPLETGLCTLPQYLYFWAIVFVLTTICLIFKEEKPEEEKIDGVMETYKLLKTVLKLDIVKQWVMIILTCKIAFAAVDGVTQLKILDAGVPKEKLAMLAVPMTPVQIILPIFLTPLTNGARPLKLWINSYLPRILIGLGMTAFVFYTPAILKGEEPGLGYLGSLMGISFLHQLTLHCMFVSIMSFHARVSDPSIGGTYMTLLNTVSNMGGNWPVYFALRAVEPLSGLGLGDGYYLECSLLAIFGVFWFSIAKPKLEKLESLDPAVWAVPKAPQKAD</sequence>
<feature type="transmembrane region" description="Helical" evidence="5">
    <location>
        <begin position="95"/>
        <end position="114"/>
    </location>
</feature>
<evidence type="ECO:0000313" key="6">
    <source>
        <dbReference type="EMBL" id="CBY10139.1"/>
    </source>
</evidence>
<dbReference type="Gene3D" id="1.20.1250.20">
    <property type="entry name" value="MFS general substrate transporter like domains"/>
    <property type="match status" value="1"/>
</dbReference>
<evidence type="ECO:0000256" key="1">
    <source>
        <dbReference type="ARBA" id="ARBA00004141"/>
    </source>
</evidence>
<dbReference type="SUPFAM" id="SSF103473">
    <property type="entry name" value="MFS general substrate transporter"/>
    <property type="match status" value="1"/>
</dbReference>
<dbReference type="EMBL" id="FN653051">
    <property type="protein sequence ID" value="CBY10139.1"/>
    <property type="molecule type" value="Genomic_DNA"/>
</dbReference>
<evidence type="ECO:0000313" key="7">
    <source>
        <dbReference type="Proteomes" id="UP000001307"/>
    </source>
</evidence>
<dbReference type="InterPro" id="IPR004752">
    <property type="entry name" value="AmpG_permease/AT-1"/>
</dbReference>
<dbReference type="PANTHER" id="PTHR12778">
    <property type="entry name" value="SOLUTE CARRIER FAMILY 33 ACETYL-COA TRANSPORTER -RELATED"/>
    <property type="match status" value="1"/>
</dbReference>
<evidence type="ECO:0000256" key="3">
    <source>
        <dbReference type="ARBA" id="ARBA00022989"/>
    </source>
</evidence>
<feature type="transmembrane region" description="Helical" evidence="5">
    <location>
        <begin position="318"/>
        <end position="339"/>
    </location>
</feature>
<dbReference type="Proteomes" id="UP000001307">
    <property type="component" value="Unassembled WGS sequence"/>
</dbReference>
<dbReference type="InParanoid" id="E4XHJ1"/>
<feature type="transmembrane region" description="Helical" evidence="5">
    <location>
        <begin position="63"/>
        <end position="88"/>
    </location>
</feature>
<dbReference type="InterPro" id="IPR036259">
    <property type="entry name" value="MFS_trans_sf"/>
</dbReference>
<dbReference type="AlphaFoldDB" id="E4XHJ1"/>
<dbReference type="GO" id="GO:0008521">
    <property type="term" value="F:acetyl-CoA transmembrane transporter activity"/>
    <property type="evidence" value="ECO:0007669"/>
    <property type="project" value="InterPro"/>
</dbReference>
<gene>
    <name evidence="6" type="ORF">GSOID_T00010969001</name>
</gene>
<dbReference type="PANTHER" id="PTHR12778:SF9">
    <property type="entry name" value="ACETYL-COENZYME A TRANSPORTER 1"/>
    <property type="match status" value="1"/>
</dbReference>